<dbReference type="Proteomes" id="UP000327157">
    <property type="component" value="Chromosome 1"/>
</dbReference>
<comment type="caution">
    <text evidence="1">The sequence shown here is derived from an EMBL/GenBank/DDBJ whole genome shotgun (WGS) entry which is preliminary data.</text>
</comment>
<evidence type="ECO:0000313" key="2">
    <source>
        <dbReference type="Proteomes" id="UP000327157"/>
    </source>
</evidence>
<proteinExistence type="predicted"/>
<dbReference type="PANTHER" id="PTHR34371">
    <property type="entry name" value="OS01G0551000 PROTEIN"/>
    <property type="match status" value="1"/>
</dbReference>
<dbReference type="PANTHER" id="PTHR34371:SF2">
    <property type="entry name" value="DUF688 FAMILY PROTEIN"/>
    <property type="match status" value="1"/>
</dbReference>
<protein>
    <submittedName>
        <fullName evidence="1">Uncharacterized protein</fullName>
    </submittedName>
</protein>
<sequence length="286" mass="31602">MWGFPVKQQQYELSKHSNPQLKGICDFCLLFSSGDFPFSLLLLLLSLPFHTQKTLTAMGLGSDEAEPPQLPLFSAPPFHSHEPSGTLTPPHHTSVSVPFRWEEQPGKPRFCTALATLQNPTDFSQKCLELPPRLLLEAKQLSPTTVLEGPYVGRPKFQSSSFRMECYGGFSPERGGGLGALVLSRKGKERGWFDSWGRRVLKGKRDVGGASYVFPSSVDGEIDGGGSVGGESGRMKVKKKVPRITRVGSFSSLSHAKPHFWATVKQSLKQAVPWKNRKFKKDGFVI</sequence>
<organism evidence="1 2">
    <name type="scientific">Pyrus ussuriensis x Pyrus communis</name>
    <dbReference type="NCBI Taxonomy" id="2448454"/>
    <lineage>
        <taxon>Eukaryota</taxon>
        <taxon>Viridiplantae</taxon>
        <taxon>Streptophyta</taxon>
        <taxon>Embryophyta</taxon>
        <taxon>Tracheophyta</taxon>
        <taxon>Spermatophyta</taxon>
        <taxon>Magnoliopsida</taxon>
        <taxon>eudicotyledons</taxon>
        <taxon>Gunneridae</taxon>
        <taxon>Pentapetalae</taxon>
        <taxon>rosids</taxon>
        <taxon>fabids</taxon>
        <taxon>Rosales</taxon>
        <taxon>Rosaceae</taxon>
        <taxon>Amygdaloideae</taxon>
        <taxon>Maleae</taxon>
        <taxon>Pyrus</taxon>
    </lineage>
</organism>
<accession>A0A5N5F703</accession>
<dbReference type="EMBL" id="SMOL01000768">
    <property type="protein sequence ID" value="KAB2597841.1"/>
    <property type="molecule type" value="Genomic_DNA"/>
</dbReference>
<reference evidence="2" key="2">
    <citation type="submission" date="2019-10" db="EMBL/GenBank/DDBJ databases">
        <title>A de novo genome assembly of a pear dwarfing rootstock.</title>
        <authorList>
            <person name="Wang F."/>
            <person name="Wang J."/>
            <person name="Li S."/>
            <person name="Zhang Y."/>
            <person name="Fang M."/>
            <person name="Ma L."/>
            <person name="Zhao Y."/>
            <person name="Jiang S."/>
        </authorList>
    </citation>
    <scope>NUCLEOTIDE SEQUENCE [LARGE SCALE GENOMIC DNA]</scope>
</reference>
<name>A0A5N5F703_9ROSA</name>
<dbReference type="OrthoDB" id="1934555at2759"/>
<keyword evidence="2" id="KW-1185">Reference proteome</keyword>
<gene>
    <name evidence="1" type="ORF">D8674_000761</name>
</gene>
<dbReference type="AlphaFoldDB" id="A0A5N5F703"/>
<reference evidence="1 2" key="3">
    <citation type="submission" date="2019-11" db="EMBL/GenBank/DDBJ databases">
        <title>A de novo genome assembly of a pear dwarfing rootstock.</title>
        <authorList>
            <person name="Wang F."/>
            <person name="Wang J."/>
            <person name="Li S."/>
            <person name="Zhang Y."/>
            <person name="Fang M."/>
            <person name="Ma L."/>
            <person name="Zhao Y."/>
            <person name="Jiang S."/>
        </authorList>
    </citation>
    <scope>NUCLEOTIDE SEQUENCE [LARGE SCALE GENOMIC DNA]</scope>
    <source>
        <strain evidence="1">S2</strain>
        <tissue evidence="1">Leaf</tissue>
    </source>
</reference>
<reference evidence="1 2" key="1">
    <citation type="submission" date="2019-09" db="EMBL/GenBank/DDBJ databases">
        <authorList>
            <person name="Ou C."/>
        </authorList>
    </citation>
    <scope>NUCLEOTIDE SEQUENCE [LARGE SCALE GENOMIC DNA]</scope>
    <source>
        <strain evidence="1">S2</strain>
        <tissue evidence="1">Leaf</tissue>
    </source>
</reference>
<evidence type="ECO:0000313" key="1">
    <source>
        <dbReference type="EMBL" id="KAB2597841.1"/>
    </source>
</evidence>